<dbReference type="InterPro" id="IPR003594">
    <property type="entry name" value="HATPase_dom"/>
</dbReference>
<keyword evidence="4" id="KW-1185">Reference proteome</keyword>
<accession>A0ABR9HKR2</accession>
<dbReference type="Pfam" id="PF13581">
    <property type="entry name" value="HATPase_c_2"/>
    <property type="match status" value="1"/>
</dbReference>
<dbReference type="SUPFAM" id="SSF55874">
    <property type="entry name" value="ATPase domain of HSP90 chaperone/DNA topoisomerase II/histidine kinase"/>
    <property type="match status" value="1"/>
</dbReference>
<dbReference type="PANTHER" id="PTHR35526">
    <property type="entry name" value="ANTI-SIGMA-F FACTOR RSBW-RELATED"/>
    <property type="match status" value="1"/>
</dbReference>
<name>A0ABR9HKR2_9ACTN</name>
<dbReference type="PANTHER" id="PTHR35526:SF3">
    <property type="entry name" value="ANTI-SIGMA-F FACTOR RSBW"/>
    <property type="match status" value="1"/>
</dbReference>
<evidence type="ECO:0000256" key="1">
    <source>
        <dbReference type="ARBA" id="ARBA00022527"/>
    </source>
</evidence>
<dbReference type="InterPro" id="IPR050267">
    <property type="entry name" value="Anti-sigma-factor_SerPK"/>
</dbReference>
<evidence type="ECO:0000313" key="3">
    <source>
        <dbReference type="EMBL" id="MBE1459578.1"/>
    </source>
</evidence>
<dbReference type="CDD" id="cd16936">
    <property type="entry name" value="HATPase_RsbW-like"/>
    <property type="match status" value="1"/>
</dbReference>
<comment type="caution">
    <text evidence="3">The sequence shown here is derived from an EMBL/GenBank/DDBJ whole genome shotgun (WGS) entry which is preliminary data.</text>
</comment>
<feature type="domain" description="Histidine kinase/HSP90-like ATPase" evidence="2">
    <location>
        <begin position="81"/>
        <end position="189"/>
    </location>
</feature>
<dbReference type="InterPro" id="IPR036890">
    <property type="entry name" value="HATPase_C_sf"/>
</dbReference>
<protein>
    <submittedName>
        <fullName evidence="3">Anti-sigma regulatory factor (Ser/Thr protein kinase)</fullName>
    </submittedName>
</protein>
<keyword evidence="1" id="KW-0723">Serine/threonine-protein kinase</keyword>
<gene>
    <name evidence="3" type="ORF">H4W79_003792</name>
</gene>
<reference evidence="3 4" key="1">
    <citation type="submission" date="2020-10" db="EMBL/GenBank/DDBJ databases">
        <title>Sequencing the genomes of 1000 actinobacteria strains.</title>
        <authorList>
            <person name="Klenk H.-P."/>
        </authorList>
    </citation>
    <scope>NUCLEOTIDE SEQUENCE [LARGE SCALE GENOMIC DNA]</scope>
    <source>
        <strain evidence="3 4">DSM 45157</strain>
    </source>
</reference>
<evidence type="ECO:0000313" key="4">
    <source>
        <dbReference type="Proteomes" id="UP000598217"/>
    </source>
</evidence>
<proteinExistence type="predicted"/>
<dbReference type="Proteomes" id="UP000598217">
    <property type="component" value="Unassembled WGS sequence"/>
</dbReference>
<keyword evidence="1" id="KW-0808">Transferase</keyword>
<dbReference type="Gene3D" id="3.30.565.10">
    <property type="entry name" value="Histidine kinase-like ATPase, C-terminal domain"/>
    <property type="match status" value="1"/>
</dbReference>
<dbReference type="EMBL" id="JADBDY010000001">
    <property type="protein sequence ID" value="MBE1459578.1"/>
    <property type="molecule type" value="Genomic_DNA"/>
</dbReference>
<evidence type="ECO:0000259" key="2">
    <source>
        <dbReference type="Pfam" id="PF13581"/>
    </source>
</evidence>
<organism evidence="3 4">
    <name type="scientific">Nocardiopsis terrae</name>
    <dbReference type="NCBI Taxonomy" id="372655"/>
    <lineage>
        <taxon>Bacteria</taxon>
        <taxon>Bacillati</taxon>
        <taxon>Actinomycetota</taxon>
        <taxon>Actinomycetes</taxon>
        <taxon>Streptosporangiales</taxon>
        <taxon>Nocardiopsidaceae</taxon>
        <taxon>Nocardiopsis</taxon>
    </lineage>
</organism>
<sequence>MAYDYHQDRDARAFGPCTSTSLPPFVGGPVRRVSEELKGMECAEAVAESAGAWWLRVLTHGSRRWNTPVCGDRHDAVTWTFRSRPGAVGAAREISAALLLEWQMEYLSGDVAVVVSELVTNAVRHGGPLALTRQGDAGIQLSLMRSGSEFICAVRDGGDHLPRRREADPAMEGGRGLALVSAFAREWGVIPTPSGGKFVWAQFV</sequence>
<keyword evidence="1" id="KW-0418">Kinase</keyword>